<organism evidence="2">
    <name type="scientific">uncultured Caudovirales phage</name>
    <dbReference type="NCBI Taxonomy" id="2100421"/>
    <lineage>
        <taxon>Viruses</taxon>
        <taxon>Duplodnaviria</taxon>
        <taxon>Heunggongvirae</taxon>
        <taxon>Uroviricota</taxon>
        <taxon>Caudoviricetes</taxon>
        <taxon>Peduoviridae</taxon>
        <taxon>Maltschvirus</taxon>
        <taxon>Maltschvirus maltsch</taxon>
    </lineage>
</organism>
<sequence length="95" mass="10592">MTWQKGQSGFPTGRAKGSTNHTTDKIKLHYTNLIEGNLGSIQDWLNRVAETDPRGALDFLIKLSPFVIPKKSESDITIDNPINIIIPQKQDDQSS</sequence>
<evidence type="ECO:0000313" key="2">
    <source>
        <dbReference type="EMBL" id="CAB4162051.1"/>
    </source>
</evidence>
<evidence type="ECO:0000256" key="1">
    <source>
        <dbReference type="SAM" id="MobiDB-lite"/>
    </source>
</evidence>
<accession>A0A6J5NXQ4</accession>
<protein>
    <submittedName>
        <fullName evidence="2">Uncharacterized protein</fullName>
    </submittedName>
</protein>
<gene>
    <name evidence="2" type="ORF">UFOVP782_10</name>
</gene>
<feature type="compositionally biased region" description="Polar residues" evidence="1">
    <location>
        <begin position="1"/>
        <end position="10"/>
    </location>
</feature>
<reference evidence="2" key="1">
    <citation type="submission" date="2020-04" db="EMBL/GenBank/DDBJ databases">
        <authorList>
            <person name="Chiriac C."/>
            <person name="Salcher M."/>
            <person name="Ghai R."/>
            <person name="Kavagutti S V."/>
        </authorList>
    </citation>
    <scope>NUCLEOTIDE SEQUENCE</scope>
</reference>
<name>A0A6J5NXQ4_9CAUD</name>
<dbReference type="EMBL" id="LR796735">
    <property type="protein sequence ID" value="CAB4162051.1"/>
    <property type="molecule type" value="Genomic_DNA"/>
</dbReference>
<feature type="region of interest" description="Disordered" evidence="1">
    <location>
        <begin position="1"/>
        <end position="22"/>
    </location>
</feature>
<proteinExistence type="predicted"/>